<gene>
    <name evidence="2" type="ORF">UMAG_02878</name>
</gene>
<dbReference type="STRING" id="237631.A0A0D1C5E9"/>
<dbReference type="OrthoDB" id="3354845at2759"/>
<dbReference type="RefSeq" id="XP_011389308.1">
    <property type="nucleotide sequence ID" value="XM_011391006.1"/>
</dbReference>
<dbReference type="Pfam" id="PF08641">
    <property type="entry name" value="Mis14"/>
    <property type="match status" value="1"/>
</dbReference>
<dbReference type="eggNOG" id="ENOG502R33Z">
    <property type="taxonomic scope" value="Eukaryota"/>
</dbReference>
<keyword evidence="3" id="KW-1185">Reference proteome</keyword>
<dbReference type="InParanoid" id="A0A0D1C5E9"/>
<dbReference type="InterPro" id="IPR013950">
    <property type="entry name" value="Mis14/Nsl1"/>
</dbReference>
<accession>A0A0D1C5E9</accession>
<proteinExistence type="predicted"/>
<dbReference type="GO" id="GO:0000070">
    <property type="term" value="P:mitotic sister chromatid segregation"/>
    <property type="evidence" value="ECO:0007669"/>
    <property type="project" value="InterPro"/>
</dbReference>
<reference evidence="2 3" key="1">
    <citation type="journal article" date="2006" name="Nature">
        <title>Insights from the genome of the biotrophic fungal plant pathogen Ustilago maydis.</title>
        <authorList>
            <person name="Kamper J."/>
            <person name="Kahmann R."/>
            <person name="Bolker M."/>
            <person name="Ma L.J."/>
            <person name="Brefort T."/>
            <person name="Saville B.J."/>
            <person name="Banuett F."/>
            <person name="Kronstad J.W."/>
            <person name="Gold S.E."/>
            <person name="Muller O."/>
            <person name="Perlin M.H."/>
            <person name="Wosten H.A."/>
            <person name="de Vries R."/>
            <person name="Ruiz-Herrera J."/>
            <person name="Reynaga-Pena C.G."/>
            <person name="Snetselaar K."/>
            <person name="McCann M."/>
            <person name="Perez-Martin J."/>
            <person name="Feldbrugge M."/>
            <person name="Basse C.W."/>
            <person name="Steinberg G."/>
            <person name="Ibeas J.I."/>
            <person name="Holloman W."/>
            <person name="Guzman P."/>
            <person name="Farman M."/>
            <person name="Stajich J.E."/>
            <person name="Sentandreu R."/>
            <person name="Gonzalez-Prieto J.M."/>
            <person name="Kennell J.C."/>
            <person name="Molina L."/>
            <person name="Schirawski J."/>
            <person name="Mendoza-Mendoza A."/>
            <person name="Greilinger D."/>
            <person name="Munch K."/>
            <person name="Rossel N."/>
            <person name="Scherer M."/>
            <person name="Vranes M."/>
            <person name="Ladendorf O."/>
            <person name="Vincon V."/>
            <person name="Fuchs U."/>
            <person name="Sandrock B."/>
            <person name="Meng S."/>
            <person name="Ho E.C."/>
            <person name="Cahill M.J."/>
            <person name="Boyce K.J."/>
            <person name="Klose J."/>
            <person name="Klosterman S.J."/>
            <person name="Deelstra H.J."/>
            <person name="Ortiz-Castellanos L."/>
            <person name="Li W."/>
            <person name="Sanchez-Alonso P."/>
            <person name="Schreier P.H."/>
            <person name="Hauser-Hahn I."/>
            <person name="Vaupel M."/>
            <person name="Koopmann E."/>
            <person name="Friedrich G."/>
            <person name="Voss H."/>
            <person name="Schluter T."/>
            <person name="Margolis J."/>
            <person name="Platt D."/>
            <person name="Swimmer C."/>
            <person name="Gnirke A."/>
            <person name="Chen F."/>
            <person name="Vysotskaia V."/>
            <person name="Mannhaupt G."/>
            <person name="Guldener U."/>
            <person name="Munsterkotter M."/>
            <person name="Haase D."/>
            <person name="Oesterheld M."/>
            <person name="Mewes H.W."/>
            <person name="Mauceli E.W."/>
            <person name="DeCaprio D."/>
            <person name="Wade C.M."/>
            <person name="Butler J."/>
            <person name="Young S."/>
            <person name="Jaffe D.B."/>
            <person name="Calvo S."/>
            <person name="Nusbaum C."/>
            <person name="Galagan J."/>
            <person name="Birren B.W."/>
        </authorList>
    </citation>
    <scope>NUCLEOTIDE SEQUENCE [LARGE SCALE GENOMIC DNA]</scope>
    <source>
        <strain evidence="3">DSM 14603 / FGSC 9021 / UM521</strain>
    </source>
</reference>
<name>A0A0D1C5E9_MYCMD</name>
<dbReference type="Proteomes" id="UP000000561">
    <property type="component" value="Chromosome 7"/>
</dbReference>
<feature type="region of interest" description="Disordered" evidence="1">
    <location>
        <begin position="139"/>
        <end position="160"/>
    </location>
</feature>
<organism evidence="2 3">
    <name type="scientific">Mycosarcoma maydis</name>
    <name type="common">Corn smut fungus</name>
    <name type="synonym">Ustilago maydis</name>
    <dbReference type="NCBI Taxonomy" id="5270"/>
    <lineage>
        <taxon>Eukaryota</taxon>
        <taxon>Fungi</taxon>
        <taxon>Dikarya</taxon>
        <taxon>Basidiomycota</taxon>
        <taxon>Ustilaginomycotina</taxon>
        <taxon>Ustilaginomycetes</taxon>
        <taxon>Ustilaginales</taxon>
        <taxon>Ustilaginaceae</taxon>
        <taxon>Mycosarcoma</taxon>
    </lineage>
</organism>
<evidence type="ECO:0000256" key="1">
    <source>
        <dbReference type="SAM" id="MobiDB-lite"/>
    </source>
</evidence>
<dbReference type="AlphaFoldDB" id="A0A0D1C5E9"/>
<sequence length="211" mass="23859">MSGHFPRLNLDRPADLDHVLRAIDQHAHKVAQMEFGSELERDKALRALVNKTFKRLTGAAKAKIERNLLYNGMSPSEFARHSKGVEPFDEDLSRRLQVLNDQANTLTTEVIGFRKALPARRAEAMEKRAAVIRALEAKKEEQRRNAEKEHAQQLREQSKPVNIDLKRKAEVAGTLKQSVVDITGLQVSILEQATAATEQVKLVKRLRTMPL</sequence>
<evidence type="ECO:0000313" key="3">
    <source>
        <dbReference type="Proteomes" id="UP000000561"/>
    </source>
</evidence>
<evidence type="ECO:0000313" key="2">
    <source>
        <dbReference type="EMBL" id="KIS68892.1"/>
    </source>
</evidence>
<dbReference type="KEGG" id="uma:UMAG_02878"/>
<protein>
    <submittedName>
        <fullName evidence="2">Uncharacterized protein</fullName>
    </submittedName>
</protein>
<dbReference type="FunCoup" id="A0A0D1C5E9">
    <property type="interactions" value="17"/>
</dbReference>
<dbReference type="VEuPathDB" id="FungiDB:UMAG_02878"/>
<dbReference type="GO" id="GO:0000776">
    <property type="term" value="C:kinetochore"/>
    <property type="evidence" value="ECO:0007669"/>
    <property type="project" value="InterPro"/>
</dbReference>
<dbReference type="GeneID" id="23563518"/>
<dbReference type="EMBL" id="CM003146">
    <property type="protein sequence ID" value="KIS68892.1"/>
    <property type="molecule type" value="Genomic_DNA"/>
</dbReference>